<dbReference type="Pfam" id="PF02563">
    <property type="entry name" value="Poly_export"/>
    <property type="match status" value="1"/>
</dbReference>
<dbReference type="InterPro" id="IPR019554">
    <property type="entry name" value="Soluble_ligand-bd"/>
</dbReference>
<dbReference type="AlphaFoldDB" id="A0A3B0ZCJ2"/>
<evidence type="ECO:0000256" key="1">
    <source>
        <dbReference type="ARBA" id="ARBA00022729"/>
    </source>
</evidence>
<proteinExistence type="predicted"/>
<evidence type="ECO:0000259" key="2">
    <source>
        <dbReference type="Pfam" id="PF02563"/>
    </source>
</evidence>
<feature type="domain" description="Polysaccharide export protein N-terminal" evidence="2">
    <location>
        <begin position="24"/>
        <end position="98"/>
    </location>
</feature>
<evidence type="ECO:0000259" key="3">
    <source>
        <dbReference type="Pfam" id="PF10531"/>
    </source>
</evidence>
<name>A0A3B0ZCJ2_9ZZZZ</name>
<dbReference type="Gene3D" id="3.10.560.10">
    <property type="entry name" value="Outer membrane lipoprotein wza domain like"/>
    <property type="match status" value="1"/>
</dbReference>
<sequence>MRPKLFLLLLISFYFYGSSLAEELNDYRFAPDDQISITVFGEPDLSQPKVRIPSNGSISIPLIGQVHIQNLTTAEVENKLTQLLADGYLKKPAITVSIVEYRLFYINGEVKNPGGYSYRDGLTIERAVALAGGFSERASKNNITITRDKDSAKTNKVQLNTPIKPGDVITIKESFF</sequence>
<evidence type="ECO:0000313" key="4">
    <source>
        <dbReference type="EMBL" id="VAW85187.1"/>
    </source>
</evidence>
<dbReference type="Pfam" id="PF10531">
    <property type="entry name" value="SLBB"/>
    <property type="match status" value="1"/>
</dbReference>
<organism evidence="4">
    <name type="scientific">hydrothermal vent metagenome</name>
    <dbReference type="NCBI Taxonomy" id="652676"/>
    <lineage>
        <taxon>unclassified sequences</taxon>
        <taxon>metagenomes</taxon>
        <taxon>ecological metagenomes</taxon>
    </lineage>
</organism>
<gene>
    <name evidence="4" type="ORF">MNBD_GAMMA17-1781</name>
</gene>
<dbReference type="EMBL" id="UOFQ01000018">
    <property type="protein sequence ID" value="VAW85187.1"/>
    <property type="molecule type" value="Genomic_DNA"/>
</dbReference>
<dbReference type="Gene3D" id="3.30.1950.10">
    <property type="entry name" value="wza like domain"/>
    <property type="match status" value="1"/>
</dbReference>
<keyword evidence="1" id="KW-0732">Signal</keyword>
<dbReference type="GO" id="GO:0015159">
    <property type="term" value="F:polysaccharide transmembrane transporter activity"/>
    <property type="evidence" value="ECO:0007669"/>
    <property type="project" value="InterPro"/>
</dbReference>
<dbReference type="PANTHER" id="PTHR33619:SF3">
    <property type="entry name" value="POLYSACCHARIDE EXPORT PROTEIN GFCE-RELATED"/>
    <property type="match status" value="1"/>
</dbReference>
<protein>
    <submittedName>
        <fullName evidence="4">Uncharacterized protein</fullName>
    </submittedName>
</protein>
<accession>A0A3B0ZCJ2</accession>
<reference evidence="4" key="1">
    <citation type="submission" date="2018-06" db="EMBL/GenBank/DDBJ databases">
        <authorList>
            <person name="Zhirakovskaya E."/>
        </authorList>
    </citation>
    <scope>NUCLEOTIDE SEQUENCE</scope>
</reference>
<dbReference type="PANTHER" id="PTHR33619">
    <property type="entry name" value="POLYSACCHARIDE EXPORT PROTEIN GFCE-RELATED"/>
    <property type="match status" value="1"/>
</dbReference>
<dbReference type="InterPro" id="IPR003715">
    <property type="entry name" value="Poly_export_N"/>
</dbReference>
<feature type="domain" description="Soluble ligand binding" evidence="3">
    <location>
        <begin position="104"/>
        <end position="148"/>
    </location>
</feature>
<dbReference type="InterPro" id="IPR049712">
    <property type="entry name" value="Poly_export"/>
</dbReference>